<comment type="caution">
    <text evidence="14">The sequence shown here is derived from an EMBL/GenBank/DDBJ whole genome shotgun (WGS) entry which is preliminary data.</text>
</comment>
<dbReference type="Proteomes" id="UP000241890">
    <property type="component" value="Unassembled WGS sequence"/>
</dbReference>
<dbReference type="Pfam" id="PF23191">
    <property type="entry name" value="WHD_MCM3_C"/>
    <property type="match status" value="1"/>
</dbReference>
<accession>A0A2R5GF69</accession>
<dbReference type="AlphaFoldDB" id="A0A2R5GF69"/>
<evidence type="ECO:0000256" key="11">
    <source>
        <dbReference type="RuleBase" id="RU368061"/>
    </source>
</evidence>
<keyword evidence="8 10" id="KW-0238">DNA-binding</keyword>
<dbReference type="OrthoDB" id="1882346at2759"/>
<dbReference type="PANTHER" id="PTHR11630">
    <property type="entry name" value="DNA REPLICATION LICENSING FACTOR MCM FAMILY MEMBER"/>
    <property type="match status" value="1"/>
</dbReference>
<dbReference type="Pfam" id="PF00493">
    <property type="entry name" value="MCM"/>
    <property type="match status" value="1"/>
</dbReference>
<dbReference type="PROSITE" id="PS50051">
    <property type="entry name" value="MCM_2"/>
    <property type="match status" value="1"/>
</dbReference>
<keyword evidence="4 10" id="KW-0547">Nucleotide-binding</keyword>
<evidence type="ECO:0000313" key="15">
    <source>
        <dbReference type="Proteomes" id="UP000241890"/>
    </source>
</evidence>
<evidence type="ECO:0000256" key="7">
    <source>
        <dbReference type="ARBA" id="ARBA00022840"/>
    </source>
</evidence>
<evidence type="ECO:0000256" key="12">
    <source>
        <dbReference type="SAM" id="MobiDB-lite"/>
    </source>
</evidence>
<dbReference type="EMBL" id="BEYU01000053">
    <property type="protein sequence ID" value="GBG29215.1"/>
    <property type="molecule type" value="Genomic_DNA"/>
</dbReference>
<keyword evidence="15" id="KW-1185">Reference proteome</keyword>
<proteinExistence type="inferred from homology"/>
<evidence type="ECO:0000256" key="4">
    <source>
        <dbReference type="ARBA" id="ARBA00022741"/>
    </source>
</evidence>
<dbReference type="SMART" id="SM00350">
    <property type="entry name" value="MCM"/>
    <property type="match status" value="1"/>
</dbReference>
<protein>
    <recommendedName>
        <fullName evidence="11">DNA replication licensing factor MCM3</fullName>
        <ecNumber evidence="11">3.6.4.12</ecNumber>
    </recommendedName>
</protein>
<keyword evidence="3 11" id="KW-0235">DNA replication</keyword>
<evidence type="ECO:0000256" key="3">
    <source>
        <dbReference type="ARBA" id="ARBA00022705"/>
    </source>
</evidence>
<dbReference type="EC" id="3.6.4.12" evidence="11"/>
<gene>
    <name evidence="14" type="ORF">FCC1311_054372</name>
</gene>
<dbReference type="GO" id="GO:0005634">
    <property type="term" value="C:nucleus"/>
    <property type="evidence" value="ECO:0007669"/>
    <property type="project" value="UniProtKB-SubCell"/>
</dbReference>
<evidence type="ECO:0000259" key="13">
    <source>
        <dbReference type="PROSITE" id="PS50051"/>
    </source>
</evidence>
<dbReference type="InterPro" id="IPR031327">
    <property type="entry name" value="MCM"/>
</dbReference>
<dbReference type="Gene3D" id="2.40.50.140">
    <property type="entry name" value="Nucleic acid-binding proteins"/>
    <property type="match status" value="1"/>
</dbReference>
<dbReference type="SMART" id="SM00382">
    <property type="entry name" value="AAA"/>
    <property type="match status" value="1"/>
</dbReference>
<evidence type="ECO:0000256" key="9">
    <source>
        <dbReference type="ARBA" id="ARBA00023242"/>
    </source>
</evidence>
<dbReference type="InterPro" id="IPR027417">
    <property type="entry name" value="P-loop_NTPase"/>
</dbReference>
<dbReference type="Gene3D" id="2.20.28.10">
    <property type="match status" value="1"/>
</dbReference>
<keyword evidence="5 11" id="KW-0378">Hydrolase</keyword>
<keyword evidence="6 11" id="KW-0347">Helicase</keyword>
<evidence type="ECO:0000256" key="1">
    <source>
        <dbReference type="ARBA" id="ARBA00004123"/>
    </source>
</evidence>
<dbReference type="InterPro" id="IPR001208">
    <property type="entry name" value="MCM_dom"/>
</dbReference>
<comment type="subcellular location">
    <subcellularLocation>
        <location evidence="1 11">Nucleus</location>
    </subcellularLocation>
</comment>
<dbReference type="InterPro" id="IPR056575">
    <property type="entry name" value="WH_MCM3_C"/>
</dbReference>
<dbReference type="Pfam" id="PF17207">
    <property type="entry name" value="MCM_OB"/>
    <property type="match status" value="1"/>
</dbReference>
<dbReference type="InterPro" id="IPR027925">
    <property type="entry name" value="MCM_N"/>
</dbReference>
<comment type="similarity">
    <text evidence="2 10">Belongs to the MCM family.</text>
</comment>
<dbReference type="GO" id="GO:1902975">
    <property type="term" value="P:mitotic DNA replication initiation"/>
    <property type="evidence" value="ECO:0007669"/>
    <property type="project" value="TreeGrafter"/>
</dbReference>
<dbReference type="InterPro" id="IPR003593">
    <property type="entry name" value="AAA+_ATPase"/>
</dbReference>
<dbReference type="GO" id="GO:0017116">
    <property type="term" value="F:single-stranded DNA helicase activity"/>
    <property type="evidence" value="ECO:0007669"/>
    <property type="project" value="TreeGrafter"/>
</dbReference>
<dbReference type="SUPFAM" id="SSF50249">
    <property type="entry name" value="Nucleic acid-binding proteins"/>
    <property type="match status" value="1"/>
</dbReference>
<dbReference type="GO" id="GO:0016887">
    <property type="term" value="F:ATP hydrolysis activity"/>
    <property type="evidence" value="ECO:0007669"/>
    <property type="project" value="RHEA"/>
</dbReference>
<evidence type="ECO:0000256" key="5">
    <source>
        <dbReference type="ARBA" id="ARBA00022801"/>
    </source>
</evidence>
<dbReference type="Pfam" id="PF17855">
    <property type="entry name" value="MCM_lid"/>
    <property type="match status" value="1"/>
</dbReference>
<reference evidence="14 15" key="1">
    <citation type="submission" date="2017-12" db="EMBL/GenBank/DDBJ databases">
        <title>Sequencing, de novo assembly and annotation of complete genome of a new Thraustochytrid species, strain FCC1311.</title>
        <authorList>
            <person name="Sedici K."/>
            <person name="Godart F."/>
            <person name="Aiese Cigliano R."/>
            <person name="Sanseverino W."/>
            <person name="Barakat M."/>
            <person name="Ortet P."/>
            <person name="Marechal E."/>
            <person name="Cagnac O."/>
            <person name="Amato A."/>
        </authorList>
    </citation>
    <scope>NUCLEOTIDE SEQUENCE [LARGE SCALE GENOMIC DNA]</scope>
</reference>
<dbReference type="InterPro" id="IPR018525">
    <property type="entry name" value="MCM_CS"/>
</dbReference>
<evidence type="ECO:0000256" key="10">
    <source>
        <dbReference type="RuleBase" id="RU004070"/>
    </source>
</evidence>
<keyword evidence="7 10" id="KW-0067">ATP-binding</keyword>
<dbReference type="Gene3D" id="3.30.1640.10">
    <property type="entry name" value="mini-chromosome maintenance (MCM) complex, chain A, domain 1"/>
    <property type="match status" value="1"/>
</dbReference>
<sequence length="870" mass="96622">MSAVLQDGLGSQLQDVGMDEGQDLDHEELVNTFTSFLRDSDLREVYADKIEEMVERKVYRLHVDMNDLRKHDAELTGNLLRTPLPYIKAFESAIEQVTLAQHQAEELRDDKVKFHVGFIGSFGANHVSPRAMLARCLGQLICVEGIVTKMSIVRPKLVKSVHYCPVTNKHVIRNYRDATSLDGLPTTTVQPKVDAEGNPLETEFGYSAFKDFQTLTIQEMPERAPMGQLPRSVDVILDHDLVDRCKPGDRVKVVGVFRAIPLGTGVGQSYLSKLVANSVQTIGDEVQGITMTTGDLQNIRELAQDRNVFQVLSRSLAPSIYGHEFIKKSLLLLLLGGMEKNLENGTHLRGDINILMVGDPSTAKSQLLRFVLGIAPLAVSTTGRGSTGVGLTAAVTTDPETRERRLEAGAMVLADRGVVCIDEFDKMGDNDRVAIHEVMEQQTVTIAKAGIHASLNARCSVVAAANPIYGQYDKDLSPQRNVNLPDSLLSRFDLLFIVLDNLNPEHDRAISDHILRLHRYQRPGQEGLPFRSGGSDMTASALEETEDREDMTAPVHQKFNPMLHGGFAAGAGRRDQLLHPEFIRKYIHYAKSRIKPVLTMEASDFINQEYASLRQEQATKTLPVTARQLESFIRLATAHAKARLSSEVEVCDAEEALRTMRYALYHDTMPPTDAEGDALRNQQPGNEVPAPTDRVRRHSGDDMSDDSSDDGLNAGDGRDSGDDDNDGDENARGTQNSSLPAGATPASRKRRKRSRLDSAPRSAGRRSKKPSLDSDSEDDGMAEDHSSNEEEVVDENSERFKLVKTTVLKVSREQRNDMLESSDVFDAANKELKKTIPGARPYSRREFDLILERLEARNRIMYRDGMITMI</sequence>
<dbReference type="GO" id="GO:0003697">
    <property type="term" value="F:single-stranded DNA binding"/>
    <property type="evidence" value="ECO:0007669"/>
    <property type="project" value="TreeGrafter"/>
</dbReference>
<dbReference type="PRINTS" id="PR01657">
    <property type="entry name" value="MCMFAMILY"/>
</dbReference>
<comment type="catalytic activity">
    <reaction evidence="11">
        <text>ATP + H2O = ADP + phosphate + H(+)</text>
        <dbReference type="Rhea" id="RHEA:13065"/>
        <dbReference type="ChEBI" id="CHEBI:15377"/>
        <dbReference type="ChEBI" id="CHEBI:15378"/>
        <dbReference type="ChEBI" id="CHEBI:30616"/>
        <dbReference type="ChEBI" id="CHEBI:43474"/>
        <dbReference type="ChEBI" id="CHEBI:456216"/>
        <dbReference type="EC" id="3.6.4.12"/>
    </reaction>
</comment>
<dbReference type="GO" id="GO:0000727">
    <property type="term" value="P:double-strand break repair via break-induced replication"/>
    <property type="evidence" value="ECO:0007669"/>
    <property type="project" value="TreeGrafter"/>
</dbReference>
<comment type="subunit">
    <text evidence="11">Component of the MCM2-7 complex.</text>
</comment>
<comment type="function">
    <text evidence="11">Acts as component of the MCM2-7 complex (MCM complex) which is the replicative helicase essential for 'once per cell cycle' DNA replication initiation and elongation in eukaryotic cells. The active ATPase sites in the MCM2-7 ring are formed through the interaction surfaces of two neighboring subunits such that a critical structure of a conserved arginine finger motif is provided in trans relative to the ATP-binding site of the Walker A box of the adjacent subunit. The six ATPase active sites, however, are likely to contribute differentially to the complex helicase activity.</text>
</comment>
<dbReference type="InterPro" id="IPR008046">
    <property type="entry name" value="Mcm3"/>
</dbReference>
<dbReference type="InParanoid" id="A0A2R5GF69"/>
<evidence type="ECO:0000256" key="2">
    <source>
        <dbReference type="ARBA" id="ARBA00008010"/>
    </source>
</evidence>
<dbReference type="FunCoup" id="A0A2R5GF69">
    <property type="interactions" value="412"/>
</dbReference>
<evidence type="ECO:0000256" key="6">
    <source>
        <dbReference type="ARBA" id="ARBA00022806"/>
    </source>
</evidence>
<dbReference type="GO" id="GO:0005524">
    <property type="term" value="F:ATP binding"/>
    <property type="evidence" value="ECO:0007669"/>
    <property type="project" value="UniProtKB-UniRule"/>
</dbReference>
<name>A0A2R5GF69_9STRA</name>
<organism evidence="14 15">
    <name type="scientific">Hondaea fermentalgiana</name>
    <dbReference type="NCBI Taxonomy" id="2315210"/>
    <lineage>
        <taxon>Eukaryota</taxon>
        <taxon>Sar</taxon>
        <taxon>Stramenopiles</taxon>
        <taxon>Bigyra</taxon>
        <taxon>Labyrinthulomycetes</taxon>
        <taxon>Thraustochytrida</taxon>
        <taxon>Thraustochytriidae</taxon>
        <taxon>Hondaea</taxon>
    </lineage>
</organism>
<dbReference type="PROSITE" id="PS00847">
    <property type="entry name" value="MCM_1"/>
    <property type="match status" value="1"/>
</dbReference>
<dbReference type="GO" id="GO:0006271">
    <property type="term" value="P:DNA strand elongation involved in DNA replication"/>
    <property type="evidence" value="ECO:0007669"/>
    <property type="project" value="TreeGrafter"/>
</dbReference>
<evidence type="ECO:0000256" key="8">
    <source>
        <dbReference type="ARBA" id="ARBA00023125"/>
    </source>
</evidence>
<feature type="region of interest" description="Disordered" evidence="12">
    <location>
        <begin position="668"/>
        <end position="797"/>
    </location>
</feature>
<dbReference type="InterPro" id="IPR033762">
    <property type="entry name" value="MCM_OB"/>
</dbReference>
<dbReference type="GO" id="GO:0042555">
    <property type="term" value="C:MCM complex"/>
    <property type="evidence" value="ECO:0007669"/>
    <property type="project" value="UniProtKB-UniRule"/>
</dbReference>
<dbReference type="Pfam" id="PF14551">
    <property type="entry name" value="MCM_N"/>
    <property type="match status" value="1"/>
</dbReference>
<dbReference type="SUPFAM" id="SSF52540">
    <property type="entry name" value="P-loop containing nucleoside triphosphate hydrolases"/>
    <property type="match status" value="1"/>
</dbReference>
<evidence type="ECO:0000313" key="14">
    <source>
        <dbReference type="EMBL" id="GBG29215.1"/>
    </source>
</evidence>
<feature type="domain" description="MCM C-terminal AAA(+) ATPase" evidence="13">
    <location>
        <begin position="308"/>
        <end position="514"/>
    </location>
</feature>
<keyword evidence="9 11" id="KW-0539">Nucleus</keyword>
<dbReference type="PRINTS" id="PR01659">
    <property type="entry name" value="MCMPROTEIN3"/>
</dbReference>
<dbReference type="PANTHER" id="PTHR11630:SF46">
    <property type="entry name" value="DNA REPLICATION LICENSING FACTOR MCM3-RELATED"/>
    <property type="match status" value="1"/>
</dbReference>
<dbReference type="InterPro" id="IPR041562">
    <property type="entry name" value="MCM_lid"/>
</dbReference>
<dbReference type="Gene3D" id="3.40.50.300">
    <property type="entry name" value="P-loop containing nucleotide triphosphate hydrolases"/>
    <property type="match status" value="1"/>
</dbReference>
<dbReference type="InterPro" id="IPR012340">
    <property type="entry name" value="NA-bd_OB-fold"/>
</dbReference>